<dbReference type="PANTHER" id="PTHR36206">
    <property type="entry name" value="ASPERCRYPTIN BIOSYNTHESIS CLUSTER-SPECIFIC TRANSCRIPTION REGULATOR ATNN-RELATED"/>
    <property type="match status" value="1"/>
</dbReference>
<reference evidence="8" key="1">
    <citation type="submission" date="2023-07" db="EMBL/GenBank/DDBJ databases">
        <title>Black Yeasts Isolated from many extreme environments.</title>
        <authorList>
            <person name="Coleine C."/>
            <person name="Stajich J.E."/>
            <person name="Selbmann L."/>
        </authorList>
    </citation>
    <scope>NUCLEOTIDE SEQUENCE</scope>
    <source>
        <strain evidence="8">CCFEE 5485</strain>
    </source>
</reference>
<evidence type="ECO:0000313" key="8">
    <source>
        <dbReference type="EMBL" id="KAK3679508.1"/>
    </source>
</evidence>
<dbReference type="GO" id="GO:0008270">
    <property type="term" value="F:zinc ion binding"/>
    <property type="evidence" value="ECO:0007669"/>
    <property type="project" value="InterPro"/>
</dbReference>
<dbReference type="InterPro" id="IPR052360">
    <property type="entry name" value="Transcr_Regulatory_Proteins"/>
</dbReference>
<evidence type="ECO:0000256" key="1">
    <source>
        <dbReference type="ARBA" id="ARBA00022723"/>
    </source>
</evidence>
<dbReference type="CDD" id="cd00067">
    <property type="entry name" value="GAL4"/>
    <property type="match status" value="1"/>
</dbReference>
<keyword evidence="1" id="KW-0479">Metal-binding</keyword>
<name>A0AAE1C635_9PEZI</name>
<dbReference type="SUPFAM" id="SSF57701">
    <property type="entry name" value="Zn2/Cys6 DNA-binding domain"/>
    <property type="match status" value="1"/>
</dbReference>
<dbReference type="PROSITE" id="PS00463">
    <property type="entry name" value="ZN2_CY6_FUNGAL_1"/>
    <property type="match status" value="1"/>
</dbReference>
<dbReference type="InterPro" id="IPR036864">
    <property type="entry name" value="Zn2-C6_fun-type_DNA-bd_sf"/>
</dbReference>
<dbReference type="Proteomes" id="UP001274830">
    <property type="component" value="Unassembled WGS sequence"/>
</dbReference>
<evidence type="ECO:0000259" key="7">
    <source>
        <dbReference type="PROSITE" id="PS50048"/>
    </source>
</evidence>
<organism evidence="8 9">
    <name type="scientific">Recurvomyces mirabilis</name>
    <dbReference type="NCBI Taxonomy" id="574656"/>
    <lineage>
        <taxon>Eukaryota</taxon>
        <taxon>Fungi</taxon>
        <taxon>Dikarya</taxon>
        <taxon>Ascomycota</taxon>
        <taxon>Pezizomycotina</taxon>
        <taxon>Dothideomycetes</taxon>
        <taxon>Dothideomycetidae</taxon>
        <taxon>Mycosphaerellales</taxon>
        <taxon>Teratosphaeriaceae</taxon>
        <taxon>Recurvomyces</taxon>
    </lineage>
</organism>
<evidence type="ECO:0000256" key="4">
    <source>
        <dbReference type="ARBA" id="ARBA00023125"/>
    </source>
</evidence>
<evidence type="ECO:0000256" key="5">
    <source>
        <dbReference type="ARBA" id="ARBA00023163"/>
    </source>
</evidence>
<dbReference type="GO" id="GO:0000981">
    <property type="term" value="F:DNA-binding transcription factor activity, RNA polymerase II-specific"/>
    <property type="evidence" value="ECO:0007669"/>
    <property type="project" value="InterPro"/>
</dbReference>
<dbReference type="PROSITE" id="PS50048">
    <property type="entry name" value="ZN2_CY6_FUNGAL_2"/>
    <property type="match status" value="1"/>
</dbReference>
<dbReference type="AlphaFoldDB" id="A0AAE1C635"/>
<keyword evidence="9" id="KW-1185">Reference proteome</keyword>
<accession>A0AAE1C635</accession>
<dbReference type="Gene3D" id="4.10.240.10">
    <property type="entry name" value="Zn(2)-C6 fungal-type DNA-binding domain"/>
    <property type="match status" value="1"/>
</dbReference>
<keyword evidence="6" id="KW-0539">Nucleus</keyword>
<evidence type="ECO:0000313" key="9">
    <source>
        <dbReference type="Proteomes" id="UP001274830"/>
    </source>
</evidence>
<dbReference type="InterPro" id="IPR001138">
    <property type="entry name" value="Zn2Cys6_DnaBD"/>
</dbReference>
<proteinExistence type="predicted"/>
<dbReference type="Pfam" id="PF11951">
    <property type="entry name" value="Fungal_trans_2"/>
    <property type="match status" value="1"/>
</dbReference>
<dbReference type="Pfam" id="PF00172">
    <property type="entry name" value="Zn_clus"/>
    <property type="match status" value="1"/>
</dbReference>
<evidence type="ECO:0000256" key="3">
    <source>
        <dbReference type="ARBA" id="ARBA00023015"/>
    </source>
</evidence>
<gene>
    <name evidence="8" type="ORF">LTR78_001069</name>
</gene>
<dbReference type="PANTHER" id="PTHR36206:SF12">
    <property type="entry name" value="ASPERCRYPTIN BIOSYNTHESIS CLUSTER-SPECIFIC TRANSCRIPTION REGULATOR ATNN-RELATED"/>
    <property type="match status" value="1"/>
</dbReference>
<keyword evidence="4" id="KW-0238">DNA-binding</keyword>
<sequence>MAPKMVFKRRCKTRVRSGCITCKARRVKCGEQHPKCDQCVSRGLICAGYELHLVPFETTSWRSRLPLLQLVPRTERMERKLFANFVQRGEHVTNGIIDNGPLHIILCQAAQTEPVIWHGIIALEASQEHESHYALNQYGTVLRTLSRRIENLQQLDRGSGLVVPLLTCLLCIPFELLHARVQAATSHLEGAMAVLQLLKRDADVVGFGSSLFPLQELREAFEELYCQHSMYTPDEVSLIVVSQSRITSQPIASTIDGESARGKIATPRTDFDRSALEELRDYSARGLRGLGSHRRFFILVARSMIALRARVHEVGIDMEFLIAQKQIMNVLSLWANAMQYHFSRNLALEQQQRLRKYSMFYYQAKIMLSAVMHLSGSAQHASAHIKHVDDFQRIVDLAHTAVLVTTAASTHAGNVEADFGLHVGAIQPLHFTATKCPDPEIKHDALHLLRGPYARREGWWSGKRAADSAILDAEQG</sequence>
<dbReference type="InterPro" id="IPR021858">
    <property type="entry name" value="Fun_TF"/>
</dbReference>
<dbReference type="GO" id="GO:0003677">
    <property type="term" value="F:DNA binding"/>
    <property type="evidence" value="ECO:0007669"/>
    <property type="project" value="UniProtKB-KW"/>
</dbReference>
<evidence type="ECO:0000256" key="2">
    <source>
        <dbReference type="ARBA" id="ARBA00022833"/>
    </source>
</evidence>
<keyword evidence="5" id="KW-0804">Transcription</keyword>
<keyword evidence="3" id="KW-0805">Transcription regulation</keyword>
<feature type="domain" description="Zn(2)-C6 fungal-type" evidence="7">
    <location>
        <begin position="18"/>
        <end position="46"/>
    </location>
</feature>
<keyword evidence="2" id="KW-0862">Zinc</keyword>
<evidence type="ECO:0000256" key="6">
    <source>
        <dbReference type="ARBA" id="ARBA00023242"/>
    </source>
</evidence>
<comment type="caution">
    <text evidence="8">The sequence shown here is derived from an EMBL/GenBank/DDBJ whole genome shotgun (WGS) entry which is preliminary data.</text>
</comment>
<protein>
    <recommendedName>
        <fullName evidence="7">Zn(2)-C6 fungal-type domain-containing protein</fullName>
    </recommendedName>
</protein>
<dbReference type="SMART" id="SM00066">
    <property type="entry name" value="GAL4"/>
    <property type="match status" value="1"/>
</dbReference>
<dbReference type="EMBL" id="JAUTXT010000002">
    <property type="protein sequence ID" value="KAK3679508.1"/>
    <property type="molecule type" value="Genomic_DNA"/>
</dbReference>